<dbReference type="EMBL" id="KZ453612">
    <property type="protein sequence ID" value="PKA47088.1"/>
    <property type="molecule type" value="Genomic_DNA"/>
</dbReference>
<sequence>MAQWESARLEAEARLVRESKLRSSVAMLPAEVTFSGASATSHSLDVLRAWQRPSAVDLGSPTSTLSSGMLPGAEASSSWLGDSSIEGLGPGFTRMLMAGGNDRSSTERCGESDTAEGGSCADAEADGGHGEENKNYWSSILNLINSSII</sequence>
<feature type="region of interest" description="Disordered" evidence="1">
    <location>
        <begin position="100"/>
        <end position="132"/>
    </location>
</feature>
<dbReference type="OrthoDB" id="2143914at2759"/>
<gene>
    <name evidence="2" type="ORF">AXF42_Ash011762</name>
</gene>
<protein>
    <submittedName>
        <fullName evidence="2">Uncharacterized protein</fullName>
    </submittedName>
</protein>
<reference evidence="2 3" key="1">
    <citation type="journal article" date="2017" name="Nature">
        <title>The Apostasia genome and the evolution of orchids.</title>
        <authorList>
            <person name="Zhang G.Q."/>
            <person name="Liu K.W."/>
            <person name="Li Z."/>
            <person name="Lohaus R."/>
            <person name="Hsiao Y.Y."/>
            <person name="Niu S.C."/>
            <person name="Wang J.Y."/>
            <person name="Lin Y.C."/>
            <person name="Xu Q."/>
            <person name="Chen L.J."/>
            <person name="Yoshida K."/>
            <person name="Fujiwara S."/>
            <person name="Wang Z.W."/>
            <person name="Zhang Y.Q."/>
            <person name="Mitsuda N."/>
            <person name="Wang M."/>
            <person name="Liu G.H."/>
            <person name="Pecoraro L."/>
            <person name="Huang H.X."/>
            <person name="Xiao X.J."/>
            <person name="Lin M."/>
            <person name="Wu X.Y."/>
            <person name="Wu W.L."/>
            <person name="Chen Y.Y."/>
            <person name="Chang S.B."/>
            <person name="Sakamoto S."/>
            <person name="Ohme-Takagi M."/>
            <person name="Yagi M."/>
            <person name="Zeng S.J."/>
            <person name="Shen C.Y."/>
            <person name="Yeh C.M."/>
            <person name="Luo Y.B."/>
            <person name="Tsai W.C."/>
            <person name="Van de Peer Y."/>
            <person name="Liu Z.J."/>
        </authorList>
    </citation>
    <scope>NUCLEOTIDE SEQUENCE [LARGE SCALE GENOMIC DNA]</scope>
    <source>
        <strain evidence="3">cv. Shenzhen</strain>
        <tissue evidence="2">Stem</tissue>
    </source>
</reference>
<dbReference type="AlphaFoldDB" id="A0A2H9ZUY3"/>
<proteinExistence type="predicted"/>
<name>A0A2H9ZUY3_9ASPA</name>
<organism evidence="2 3">
    <name type="scientific">Apostasia shenzhenica</name>
    <dbReference type="NCBI Taxonomy" id="1088818"/>
    <lineage>
        <taxon>Eukaryota</taxon>
        <taxon>Viridiplantae</taxon>
        <taxon>Streptophyta</taxon>
        <taxon>Embryophyta</taxon>
        <taxon>Tracheophyta</taxon>
        <taxon>Spermatophyta</taxon>
        <taxon>Magnoliopsida</taxon>
        <taxon>Liliopsida</taxon>
        <taxon>Asparagales</taxon>
        <taxon>Orchidaceae</taxon>
        <taxon>Apostasioideae</taxon>
        <taxon>Apostasia</taxon>
    </lineage>
</organism>
<dbReference type="Proteomes" id="UP000236161">
    <property type="component" value="Unassembled WGS sequence"/>
</dbReference>
<evidence type="ECO:0000256" key="1">
    <source>
        <dbReference type="SAM" id="MobiDB-lite"/>
    </source>
</evidence>
<evidence type="ECO:0000313" key="2">
    <source>
        <dbReference type="EMBL" id="PKA47088.1"/>
    </source>
</evidence>
<keyword evidence="3" id="KW-1185">Reference proteome</keyword>
<evidence type="ECO:0000313" key="3">
    <source>
        <dbReference type="Proteomes" id="UP000236161"/>
    </source>
</evidence>
<accession>A0A2H9ZUY3</accession>
<dbReference type="STRING" id="1088818.A0A2H9ZUY3"/>